<keyword evidence="4" id="KW-1185">Reference proteome</keyword>
<feature type="region of interest" description="Disordered" evidence="2">
    <location>
        <begin position="1086"/>
        <end position="1113"/>
    </location>
</feature>
<feature type="region of interest" description="Disordered" evidence="2">
    <location>
        <begin position="238"/>
        <end position="261"/>
    </location>
</feature>
<feature type="region of interest" description="Disordered" evidence="2">
    <location>
        <begin position="276"/>
        <end position="305"/>
    </location>
</feature>
<dbReference type="OrthoDB" id="10071766at2759"/>
<reference evidence="3" key="1">
    <citation type="submission" date="2022-03" db="EMBL/GenBank/DDBJ databases">
        <authorList>
            <person name="Martin C."/>
        </authorList>
    </citation>
    <scope>NUCLEOTIDE SEQUENCE</scope>
</reference>
<accession>A0A8J1XPE5</accession>
<feature type="compositionally biased region" description="Basic and acidic residues" evidence="2">
    <location>
        <begin position="283"/>
        <end position="305"/>
    </location>
</feature>
<sequence>MLPVPRYIDNPTIVRNKENPKQAQQSMASCQTPVRAPLKDVNNSAVVAMVKKGAQVGTPSKKTPRRKSDKMKGALKKPPVAIYEDITPVKDKPSNEGAALMTSKPCEESVALNTLVYNRVVDIVSKTQQAYEAELAVRDNKIGELTEQLEQRSPVATKPQADSVNESHFLDLFVDILVSSTIDNALQSLSHPHGNNTSCHSNTTCCHANNTTNTDNQLNPDIQSPIIVTHKKGILLNNQQKNDNSNNQTTKHHSNNSKTVNFNDDIVIIPASDDIIDEESGDSNEHKCENDTKTETKDLPDDTKSANKRLSEISTIKIDSEACYKSLDSRFDKIMSTLSESVSTTLTEAQSKQQEGSTTCMSQSHQETMTDIVQVMVVATNTSPMLRAQRVFCDSETSTVTPIKCINVETCTSPIRSLSIETCMTPKKTLDFEQNTSVVMTTQSISTSPIKTSATETMVTPVKCQENSQMTSPVGMATTETMVTPTKHIDSAQGMSPLPPKVDSSQGMSPLPSRIDSSQGMSPLPERVDRSSITSPVGNSVLRYSKDDLSDLNTHDLAHQLETATISNALLRHELSELKQTQEHVTKQLDEARQNDFDNKMEIEKIKEEQHLQLEDIEARKDSELKELKGLVCDQQRTIEDLKNSLTSEAESHQKQLESIKEENHNLQEDLCRTFKQHKQEMHNLEKRHQENDYKPHFERSQVIIEELRAELDVYVDMMSSLDTANTVQEELMSVLSQGHSEVTQLAESTLKQKADLEEQHKVMVEKIEQNDNAMSKMTDENNAMREKYEAMKSEWELMKAEKIQMEILYEGTHADLGSSMTRISELTDSLSLCQERLQEKTDLLKVLHDDMAILQDQDCDNFMHIQTLHAAIGVQDMELDAQCEKTAEAEKQVKVLQEHLNAECERFDIDTQNLQRTLDSREEDINTLQAESDKQRATIAEMTPYIRQLELQVEESKYTYRELCMTKDLLQSTQSSSKETQEFLEEERNMLSESLAEKEESLKQATMMLAAKQREFQQKSQLCADLTEQVQTQSDTIHQLKDELDSTKAHAHYMLLNQGSEIRDVAFETDRVTQRMEQVIEALSEKTSQFQSDKAEEDEPEEPIPEPPLMTSTFKSQSLISSILSAIQTSPESPDSSQEPIKISNVSKMADTSKMADSSNTSNLTTTNSIYVTPDQSPDVEITDNTIQQPVQIGCGNSAFTKVTKLSNKDSIEERQPHTIKDSASVEGDMTSFDEVDAMPVDVCEASQYAEESPSKSPGEVENGVVDRVASLGDMLSSIISLMTKIEKVTNANKESLMQDIESLKCKLEASKTFYKEETTNLHQQILSLQEREVKFRQELVERKNEIANKSKDLEYTKSKLESMADNVGHLVDQQSTIEKLSKELKSLQVLNSSLVAEKTQSVEHLEEALKRLDDVSKGSMCYVSEGQYLREKHNLKKEINILRGKLSEKGEYCDELSAKANKRMQLLDENWKKAEAEVYRLDELVEHIRQVLHAERNNLEGLKALEKLQRDLDGIEAAQTPLRSINSKNYPKLDLETVKTGNLFI</sequence>
<feature type="compositionally biased region" description="Acidic residues" evidence="2">
    <location>
        <begin position="1096"/>
        <end position="1105"/>
    </location>
</feature>
<evidence type="ECO:0000256" key="2">
    <source>
        <dbReference type="SAM" id="MobiDB-lite"/>
    </source>
</evidence>
<feature type="coiled-coil region" evidence="1">
    <location>
        <begin position="575"/>
        <end position="688"/>
    </location>
</feature>
<proteinExistence type="predicted"/>
<feature type="compositionally biased region" description="Polar residues" evidence="2">
    <location>
        <begin position="21"/>
        <end position="31"/>
    </location>
</feature>
<name>A0A8J1XPE5_OWEFU</name>
<organism evidence="3 4">
    <name type="scientific">Owenia fusiformis</name>
    <name type="common">Polychaete worm</name>
    <dbReference type="NCBI Taxonomy" id="6347"/>
    <lineage>
        <taxon>Eukaryota</taxon>
        <taxon>Metazoa</taxon>
        <taxon>Spiralia</taxon>
        <taxon>Lophotrochozoa</taxon>
        <taxon>Annelida</taxon>
        <taxon>Polychaeta</taxon>
        <taxon>Sedentaria</taxon>
        <taxon>Canalipalpata</taxon>
        <taxon>Sabellida</taxon>
        <taxon>Oweniida</taxon>
        <taxon>Oweniidae</taxon>
        <taxon>Owenia</taxon>
    </lineage>
</organism>
<feature type="region of interest" description="Disordered" evidence="2">
    <location>
        <begin position="1"/>
        <end position="31"/>
    </location>
</feature>
<feature type="compositionally biased region" description="Low complexity" evidence="2">
    <location>
        <begin position="238"/>
        <end position="248"/>
    </location>
</feature>
<keyword evidence="1" id="KW-0175">Coiled coil</keyword>
<feature type="region of interest" description="Disordered" evidence="2">
    <location>
        <begin position="52"/>
        <end position="74"/>
    </location>
</feature>
<feature type="coiled-coil region" evidence="1">
    <location>
        <begin position="1372"/>
        <end position="1417"/>
    </location>
</feature>
<dbReference type="EMBL" id="CAIIXF020000012">
    <property type="protein sequence ID" value="CAH1801891.1"/>
    <property type="molecule type" value="Genomic_DNA"/>
</dbReference>
<feature type="coiled-coil region" evidence="1">
    <location>
        <begin position="740"/>
        <end position="795"/>
    </location>
</feature>
<feature type="region of interest" description="Disordered" evidence="2">
    <location>
        <begin position="493"/>
        <end position="535"/>
    </location>
</feature>
<feature type="coiled-coil region" evidence="1">
    <location>
        <begin position="982"/>
        <end position="1044"/>
    </location>
</feature>
<evidence type="ECO:0000256" key="1">
    <source>
        <dbReference type="SAM" id="Coils"/>
    </source>
</evidence>
<feature type="coiled-coil region" evidence="1">
    <location>
        <begin position="912"/>
        <end position="939"/>
    </location>
</feature>
<dbReference type="PANTHER" id="PTHR23159">
    <property type="entry name" value="CENTROSOMAL PROTEIN 2"/>
    <property type="match status" value="1"/>
</dbReference>
<evidence type="ECO:0000313" key="4">
    <source>
        <dbReference type="Proteomes" id="UP000749559"/>
    </source>
</evidence>
<feature type="compositionally biased region" description="Basic residues" evidence="2">
    <location>
        <begin position="62"/>
        <end position="74"/>
    </location>
</feature>
<dbReference type="Proteomes" id="UP000749559">
    <property type="component" value="Unassembled WGS sequence"/>
</dbReference>
<gene>
    <name evidence="3" type="ORF">OFUS_LOCUS25626</name>
</gene>
<evidence type="ECO:0000313" key="3">
    <source>
        <dbReference type="EMBL" id="CAH1801891.1"/>
    </source>
</evidence>
<protein>
    <submittedName>
        <fullName evidence="3">Uncharacterized protein</fullName>
    </submittedName>
</protein>
<dbReference type="PANTHER" id="PTHR23159:SF31">
    <property type="entry name" value="CENTROSOME-ASSOCIATED PROTEIN CEP250 ISOFORM X1"/>
    <property type="match status" value="1"/>
</dbReference>
<comment type="caution">
    <text evidence="3">The sequence shown here is derived from an EMBL/GenBank/DDBJ whole genome shotgun (WGS) entry which is preliminary data.</text>
</comment>